<feature type="domain" description="FP protein C-terminal" evidence="1">
    <location>
        <begin position="80"/>
        <end position="132"/>
    </location>
</feature>
<keyword evidence="3" id="KW-1185">Reference proteome</keyword>
<evidence type="ECO:0000313" key="3">
    <source>
        <dbReference type="Proteomes" id="UP000324832"/>
    </source>
</evidence>
<dbReference type="EMBL" id="FZQP02006871">
    <property type="protein sequence ID" value="VVD04614.1"/>
    <property type="molecule type" value="Genomic_DNA"/>
</dbReference>
<gene>
    <name evidence="2" type="ORF">LSINAPIS_LOCUS14324</name>
</gene>
<reference evidence="2 3" key="1">
    <citation type="submission" date="2017-07" db="EMBL/GenBank/DDBJ databases">
        <authorList>
            <person name="Talla V."/>
            <person name="Backstrom N."/>
        </authorList>
    </citation>
    <scope>NUCLEOTIDE SEQUENCE [LARGE SCALE GENOMIC DNA]</scope>
</reference>
<protein>
    <recommendedName>
        <fullName evidence="1">FP protein C-terminal domain-containing protein</fullName>
    </recommendedName>
</protein>
<dbReference type="AlphaFoldDB" id="A0A5E4R3Q0"/>
<proteinExistence type="predicted"/>
<accession>A0A5E4R3Q0</accession>
<dbReference type="Pfam" id="PF25298">
    <property type="entry name" value="Baculo_FP_2nd"/>
    <property type="match status" value="1"/>
</dbReference>
<organism evidence="2 3">
    <name type="scientific">Leptidea sinapis</name>
    <dbReference type="NCBI Taxonomy" id="189913"/>
    <lineage>
        <taxon>Eukaryota</taxon>
        <taxon>Metazoa</taxon>
        <taxon>Ecdysozoa</taxon>
        <taxon>Arthropoda</taxon>
        <taxon>Hexapoda</taxon>
        <taxon>Insecta</taxon>
        <taxon>Pterygota</taxon>
        <taxon>Neoptera</taxon>
        <taxon>Endopterygota</taxon>
        <taxon>Lepidoptera</taxon>
        <taxon>Glossata</taxon>
        <taxon>Ditrysia</taxon>
        <taxon>Papilionoidea</taxon>
        <taxon>Pieridae</taxon>
        <taxon>Dismorphiinae</taxon>
        <taxon>Leptidea</taxon>
    </lineage>
</organism>
<dbReference type="InterPro" id="IPR057251">
    <property type="entry name" value="FP_C"/>
</dbReference>
<sequence length="143" mass="16523">METICRTICFPIDRKDIIAIHRVPQALLQVNRPKNIIVKVSSRILRDNILSAFRKRKDITSDQIGISGTPKPIYMNEHLTLEKKKLFRICRETAKKEKYQYVWIKHATILVRESNNHAAFAIRSQSDISKIKAGGSRILNVNK</sequence>
<evidence type="ECO:0000313" key="2">
    <source>
        <dbReference type="EMBL" id="VVD04614.1"/>
    </source>
</evidence>
<evidence type="ECO:0000259" key="1">
    <source>
        <dbReference type="Pfam" id="PF25298"/>
    </source>
</evidence>
<dbReference type="Proteomes" id="UP000324832">
    <property type="component" value="Unassembled WGS sequence"/>
</dbReference>
<name>A0A5E4R3Q0_9NEOP</name>